<feature type="region of interest" description="Disordered" evidence="5">
    <location>
        <begin position="286"/>
        <end position="306"/>
    </location>
</feature>
<dbReference type="SUPFAM" id="SSF57959">
    <property type="entry name" value="Leucine zipper domain"/>
    <property type="match status" value="1"/>
</dbReference>
<evidence type="ECO:0000256" key="5">
    <source>
        <dbReference type="SAM" id="MobiDB-lite"/>
    </source>
</evidence>
<name>A0A2S5B1M7_9BASI</name>
<comment type="caution">
    <text evidence="7">The sequence shown here is derived from an EMBL/GenBank/DDBJ whole genome shotgun (WGS) entry which is preliminary data.</text>
</comment>
<keyword evidence="8" id="KW-1185">Reference proteome</keyword>
<gene>
    <name evidence="7" type="ORF">BMF94_6306</name>
</gene>
<dbReference type="GO" id="GO:0005634">
    <property type="term" value="C:nucleus"/>
    <property type="evidence" value="ECO:0007669"/>
    <property type="project" value="UniProtKB-SubCell"/>
</dbReference>
<dbReference type="PANTHER" id="PTHR19304">
    <property type="entry name" value="CYCLIC-AMP RESPONSE ELEMENT BINDING PROTEIN"/>
    <property type="match status" value="1"/>
</dbReference>
<protein>
    <recommendedName>
        <fullName evidence="6">BZIP domain-containing protein</fullName>
    </recommendedName>
</protein>
<dbReference type="AlphaFoldDB" id="A0A2S5B1M7"/>
<dbReference type="SMART" id="SM00338">
    <property type="entry name" value="BRLZ"/>
    <property type="match status" value="1"/>
</dbReference>
<feature type="compositionally biased region" description="Low complexity" evidence="5">
    <location>
        <begin position="634"/>
        <end position="652"/>
    </location>
</feature>
<accession>A0A2S5B1M7</accession>
<feature type="region of interest" description="Disordered" evidence="5">
    <location>
        <begin position="609"/>
        <end position="681"/>
    </location>
</feature>
<dbReference type="InterPro" id="IPR051027">
    <property type="entry name" value="bZIP_transcription_factors"/>
</dbReference>
<dbReference type="EMBL" id="PJQD01000102">
    <property type="protein sequence ID" value="POY70692.1"/>
    <property type="molecule type" value="Genomic_DNA"/>
</dbReference>
<evidence type="ECO:0000256" key="3">
    <source>
        <dbReference type="ARBA" id="ARBA00023163"/>
    </source>
</evidence>
<evidence type="ECO:0000256" key="1">
    <source>
        <dbReference type="ARBA" id="ARBA00004123"/>
    </source>
</evidence>
<keyword evidence="4" id="KW-0539">Nucleus</keyword>
<keyword evidence="3" id="KW-0804">Transcription</keyword>
<reference evidence="7 8" key="1">
    <citation type="journal article" date="2018" name="Front. Microbiol.">
        <title>Prospects for Fungal Bioremediation of Acidic Radioactive Waste Sites: Characterization and Genome Sequence of Rhodotorula taiwanensis MD1149.</title>
        <authorList>
            <person name="Tkavc R."/>
            <person name="Matrosova V.Y."/>
            <person name="Grichenko O.E."/>
            <person name="Gostincar C."/>
            <person name="Volpe R.P."/>
            <person name="Klimenkova P."/>
            <person name="Gaidamakova E.K."/>
            <person name="Zhou C.E."/>
            <person name="Stewart B.J."/>
            <person name="Lyman M.G."/>
            <person name="Malfatti S.A."/>
            <person name="Rubinfeld B."/>
            <person name="Courtot M."/>
            <person name="Singh J."/>
            <person name="Dalgard C.L."/>
            <person name="Hamilton T."/>
            <person name="Frey K.G."/>
            <person name="Gunde-Cimerman N."/>
            <person name="Dugan L."/>
            <person name="Daly M.J."/>
        </authorList>
    </citation>
    <scope>NUCLEOTIDE SEQUENCE [LARGE SCALE GENOMIC DNA]</scope>
    <source>
        <strain evidence="7 8">MD1149</strain>
    </source>
</reference>
<dbReference type="Gene3D" id="1.20.5.170">
    <property type="match status" value="1"/>
</dbReference>
<feature type="compositionally biased region" description="Basic residues" evidence="5">
    <location>
        <begin position="446"/>
        <end position="455"/>
    </location>
</feature>
<feature type="domain" description="BZIP" evidence="6">
    <location>
        <begin position="486"/>
        <end position="549"/>
    </location>
</feature>
<dbReference type="InterPro" id="IPR004827">
    <property type="entry name" value="bZIP"/>
</dbReference>
<evidence type="ECO:0000259" key="6">
    <source>
        <dbReference type="PROSITE" id="PS50217"/>
    </source>
</evidence>
<feature type="compositionally biased region" description="Acidic residues" evidence="5">
    <location>
        <begin position="473"/>
        <end position="484"/>
    </location>
</feature>
<organism evidence="7 8">
    <name type="scientific">Rhodotorula taiwanensis</name>
    <dbReference type="NCBI Taxonomy" id="741276"/>
    <lineage>
        <taxon>Eukaryota</taxon>
        <taxon>Fungi</taxon>
        <taxon>Dikarya</taxon>
        <taxon>Basidiomycota</taxon>
        <taxon>Pucciniomycotina</taxon>
        <taxon>Microbotryomycetes</taxon>
        <taxon>Sporidiobolales</taxon>
        <taxon>Sporidiobolaceae</taxon>
        <taxon>Rhodotorula</taxon>
    </lineage>
</organism>
<keyword evidence="2" id="KW-0805">Transcription regulation</keyword>
<dbReference type="PROSITE" id="PS50217">
    <property type="entry name" value="BZIP"/>
    <property type="match status" value="1"/>
</dbReference>
<dbReference type="OrthoDB" id="295274at2759"/>
<sequence>MAISHGPYHWLWLPPAPVRTDKAISALRPSRLTLFSGLCTHTSLLIVGPTCVASELFLATRSRRSQEPPSPGFALPFARLQRTGYVFPEQQQHETRSAQATMDSADLPTFSLGLDTPSKYLGGPSTGLTPASWSLGTGFTPSILGGYSASGWTPSLTAAAGAKTEFNPFEISLDATSSSTSKRRAFGADFLDRDEAATRGSTDSVFDLLATTPGSGGRKRALSSPAVEVGAGNTSFPFLSQPSQFNPSPAALDRRTKRPRMASMQSSNLTSQEAFFSSFERESDESPASSVVLTPPDSAPTFAGGSPARKDIAVIATHVSKQVPPTAPPQPQQPLSALSRLAQERSALIARGQTVLSQASPLPIKQATPATAPLAQADISVKAEPLEDSIASSRPGTANKPAPLASRPPVTRGQSRRGTRSSIAVGNVASTSREVASPSPAVSLPTKRKAPRKKSSSAATATAAKRKEASVAAEDDDDDEEGPEGSDKRQQFLERNRVAACKSRQKKKEKVAGLEQFAADLCARNNILQQTAFALRQEALALRQLVHAHVGCSCEHAQGYIARDAAGGGIATIDQLAGRTLKLDYSVPPAMGTEDDVYSFLDNGGAAPAGMLDSPERGKSLAPAATSGPAIPISGRPSAAGGAGGPSTSSSPVRRAGMTTRRSSQAVQHSQRASYSGAGRTTHGDAAFRAAVQNNHLGLSMNGVPMDGDLASSILTPGMRATSAPPTTPGWGDAAPSGDYFAPKRKSIAVIA</sequence>
<feature type="region of interest" description="Disordered" evidence="5">
    <location>
        <begin position="390"/>
        <end position="491"/>
    </location>
</feature>
<comment type="subcellular location">
    <subcellularLocation>
        <location evidence="1">Nucleus</location>
    </subcellularLocation>
</comment>
<evidence type="ECO:0000256" key="2">
    <source>
        <dbReference type="ARBA" id="ARBA00023015"/>
    </source>
</evidence>
<dbReference type="InterPro" id="IPR046347">
    <property type="entry name" value="bZIP_sf"/>
</dbReference>
<feature type="compositionally biased region" description="Polar residues" evidence="5">
    <location>
        <begin position="660"/>
        <end position="674"/>
    </location>
</feature>
<evidence type="ECO:0000313" key="8">
    <source>
        <dbReference type="Proteomes" id="UP000237144"/>
    </source>
</evidence>
<feature type="region of interest" description="Disordered" evidence="5">
    <location>
        <begin position="238"/>
        <end position="269"/>
    </location>
</feature>
<dbReference type="Proteomes" id="UP000237144">
    <property type="component" value="Unassembled WGS sequence"/>
</dbReference>
<dbReference type="STRING" id="741276.A0A2S5B1M7"/>
<evidence type="ECO:0000256" key="4">
    <source>
        <dbReference type="ARBA" id="ARBA00023242"/>
    </source>
</evidence>
<dbReference type="Pfam" id="PF00170">
    <property type="entry name" value="bZIP_1"/>
    <property type="match status" value="1"/>
</dbReference>
<evidence type="ECO:0000313" key="7">
    <source>
        <dbReference type="EMBL" id="POY70692.1"/>
    </source>
</evidence>
<feature type="compositionally biased region" description="Polar residues" evidence="5">
    <location>
        <begin position="238"/>
        <end position="247"/>
    </location>
</feature>
<dbReference type="CDD" id="cd14687">
    <property type="entry name" value="bZIP_ATF2"/>
    <property type="match status" value="1"/>
</dbReference>
<dbReference type="GO" id="GO:0003700">
    <property type="term" value="F:DNA-binding transcription factor activity"/>
    <property type="evidence" value="ECO:0007669"/>
    <property type="project" value="InterPro"/>
</dbReference>
<proteinExistence type="predicted"/>